<feature type="domain" description="DUF11" evidence="4">
    <location>
        <begin position="495"/>
        <end position="611"/>
    </location>
</feature>
<dbReference type="InterPro" id="IPR001434">
    <property type="entry name" value="OmcB-like_DUF11"/>
</dbReference>
<keyword evidence="2" id="KW-0964">Secreted</keyword>
<keyword evidence="3" id="KW-0732">Signal</keyword>
<dbReference type="NCBIfam" id="TIGR01451">
    <property type="entry name" value="B_ant_repeat"/>
    <property type="match status" value="5"/>
</dbReference>
<evidence type="ECO:0000259" key="5">
    <source>
        <dbReference type="Pfam" id="PF17210"/>
    </source>
</evidence>
<accession>A0ABS6DXZ7</accession>
<organism evidence="6 7">
    <name type="scientific">Intestinibacter bartlettii</name>
    <dbReference type="NCBI Taxonomy" id="261299"/>
    <lineage>
        <taxon>Bacteria</taxon>
        <taxon>Bacillati</taxon>
        <taxon>Bacillota</taxon>
        <taxon>Clostridia</taxon>
        <taxon>Peptostreptococcales</taxon>
        <taxon>Peptostreptococcaceae</taxon>
        <taxon>Intestinibacter</taxon>
    </lineage>
</organism>
<evidence type="ECO:0000256" key="2">
    <source>
        <dbReference type="ARBA" id="ARBA00022525"/>
    </source>
</evidence>
<dbReference type="InterPro" id="IPR047589">
    <property type="entry name" value="DUF11_rpt"/>
</dbReference>
<name>A0ABS6DXZ7_9FIRM</name>
<evidence type="ECO:0000313" key="6">
    <source>
        <dbReference type="EMBL" id="MBU5336705.1"/>
    </source>
</evidence>
<evidence type="ECO:0000313" key="7">
    <source>
        <dbReference type="Proteomes" id="UP001196301"/>
    </source>
</evidence>
<sequence length="1040" mass="108487">MANITGKLVFDKNRNGQEDSGTDVGLANVPVVLQDTATNSLLAVNTTATGEFEFQNVNDGTYRLVVVGDYAGSAETSPADFTNATAGQEAQQASLPAYTVVPQGNRVAGMNALNAVTPTTETVTVASNQNVTAPTFYIGPVDNKALTIDPAITLDNTNLITNADNGTFGEVAQGSQPNSGPATNPYAAQNLTNDFTFVQENNAIADGQFTIGNTFNPTGGANWWRLSDHTTAIETGMMEIGNGTTDNKNFFTTTVNVKPNTNYYLTAWVANLDKTTTETPNAGIIVNGADGSALTQNLANPLSTSTDLPQWTQIGTVFNSGDNSSVTLNLVNVGNTNTDNAFAADDIQLREVTLPFTVEKSVNPTSAGLDDTVTYTVVLNNTSSNTLSNVTFVDQLPAGLEFVPNTLTVNGQAKAGADPNTQFTIDNITGNGNATVTFDAKVVSLPTTPKTDNTAQFGFSYTPISGGQAQTLNLSSTEANPLYIGDAVIGSTNFTKTAGSTNAKVGDEIPYTIAISNGGNINASNVTITDALPAGTTLVDNSLSVTNKQTGDTVEYTGDLASGLKLTNALQPGAANEVNISYKALVNTAPVAGTLTNTANLSYQYQRNPSDPTTVTQTGTSSANVTVEDYPITITKTVNPANNLVVGEVVTYTITVENTSTNNATYTNATITDTLPANLTYEKGSVTINGETSSQELTNGINLENNLAANTPTTITFKAAVNSIPANKTISNTASIKYDATVGGVTRQQNITATSQASTSTVVNASLAVTKTDNAASTLAVGDTFNYTIAVNNNGEVALNNVTVTDNLPSQLEVTQISVDGTPIDTLSTNSIPVGTINVGATKTVVISVKVASEGLTDFQNTALAATELSLPGRAEPIEISVTGTDNNAITIPTTPTPIIPATPIYDLNRICIISSANKNAVCVGDTITYTTTVSNVGSVILGTSDAPVTVFTSLSPAVSFIPGSLAINNTQINVSNPYAINLGILQPGEVRMITFSVRVCNCYPTVIYNMQKVVYGYDPLYIGTSTYTANSNIVMTYVY</sequence>
<comment type="subcellular location">
    <subcellularLocation>
        <location evidence="1">Secreted</location>
    </subcellularLocation>
</comment>
<comment type="caution">
    <text evidence="6">The sequence shown here is derived from an EMBL/GenBank/DDBJ whole genome shotgun (WGS) entry which is preliminary data.</text>
</comment>
<dbReference type="Pfam" id="PF01345">
    <property type="entry name" value="DUF11"/>
    <property type="match status" value="4"/>
</dbReference>
<dbReference type="PANTHER" id="PTHR34819:SF3">
    <property type="entry name" value="CELL SURFACE PROTEIN"/>
    <property type="match status" value="1"/>
</dbReference>
<dbReference type="RefSeq" id="WP_216570308.1">
    <property type="nucleotide sequence ID" value="NZ_JAHLOQ010000026.1"/>
</dbReference>
<gene>
    <name evidence="6" type="ORF">KQI20_09670</name>
</gene>
<feature type="domain" description="DUF11" evidence="4">
    <location>
        <begin position="632"/>
        <end position="738"/>
    </location>
</feature>
<reference evidence="6 7" key="1">
    <citation type="submission" date="2021-06" db="EMBL/GenBank/DDBJ databases">
        <authorList>
            <person name="Sun Q."/>
            <person name="Li D."/>
        </authorList>
    </citation>
    <scope>NUCLEOTIDE SEQUENCE [LARGE SCALE GENOMIC DNA]</scope>
    <source>
        <strain evidence="6 7">N19</strain>
    </source>
</reference>
<dbReference type="EMBL" id="JAHLOQ010000026">
    <property type="protein sequence ID" value="MBU5336705.1"/>
    <property type="molecule type" value="Genomic_DNA"/>
</dbReference>
<keyword evidence="7" id="KW-1185">Reference proteome</keyword>
<protein>
    <submittedName>
        <fullName evidence="6">DUF11 domain-containing protein</fullName>
    </submittedName>
</protein>
<feature type="domain" description="DUF11" evidence="4">
    <location>
        <begin position="358"/>
        <end position="456"/>
    </location>
</feature>
<dbReference type="Pfam" id="PF17210">
    <property type="entry name" value="SdrD_B"/>
    <property type="match status" value="1"/>
</dbReference>
<evidence type="ECO:0000259" key="4">
    <source>
        <dbReference type="Pfam" id="PF01345"/>
    </source>
</evidence>
<dbReference type="InterPro" id="IPR033764">
    <property type="entry name" value="Sdr_B"/>
</dbReference>
<proteinExistence type="predicted"/>
<evidence type="ECO:0000256" key="3">
    <source>
        <dbReference type="ARBA" id="ARBA00022729"/>
    </source>
</evidence>
<dbReference type="PANTHER" id="PTHR34819">
    <property type="entry name" value="LARGE CYSTEINE-RICH PERIPLASMIC PROTEIN OMCB"/>
    <property type="match status" value="1"/>
</dbReference>
<dbReference type="InterPro" id="IPR051172">
    <property type="entry name" value="Chlamydia_OmcB"/>
</dbReference>
<dbReference type="Proteomes" id="UP001196301">
    <property type="component" value="Unassembled WGS sequence"/>
</dbReference>
<feature type="domain" description="SD-repeat containing protein B" evidence="5">
    <location>
        <begin position="7"/>
        <end position="84"/>
    </location>
</feature>
<feature type="domain" description="DUF11" evidence="4">
    <location>
        <begin position="767"/>
        <end position="865"/>
    </location>
</feature>
<evidence type="ECO:0000256" key="1">
    <source>
        <dbReference type="ARBA" id="ARBA00004613"/>
    </source>
</evidence>